<accession>A0AAW2WI51</accession>
<gene>
    <name evidence="3" type="ORF">Slati_2447600</name>
</gene>
<evidence type="ECO:0000259" key="2">
    <source>
        <dbReference type="Pfam" id="PF10536"/>
    </source>
</evidence>
<dbReference type="PANTHER" id="PTHR36607">
    <property type="entry name" value="1,2-DIHYDROXY-3-KETO-5-METHYLTHIOPENTENE DIOXYGENASE 4"/>
    <property type="match status" value="1"/>
</dbReference>
<reference evidence="3" key="1">
    <citation type="submission" date="2020-06" db="EMBL/GenBank/DDBJ databases">
        <authorList>
            <person name="Li T."/>
            <person name="Hu X."/>
            <person name="Zhang T."/>
            <person name="Song X."/>
            <person name="Zhang H."/>
            <person name="Dai N."/>
            <person name="Sheng W."/>
            <person name="Hou X."/>
            <person name="Wei L."/>
        </authorList>
    </citation>
    <scope>NUCLEOTIDE SEQUENCE</scope>
    <source>
        <strain evidence="3">KEN1</strain>
        <tissue evidence="3">Leaf</tissue>
    </source>
</reference>
<name>A0AAW2WI51_9LAMI</name>
<dbReference type="EMBL" id="JACGWN010000008">
    <property type="protein sequence ID" value="KAL0439646.1"/>
    <property type="molecule type" value="Genomic_DNA"/>
</dbReference>
<proteinExistence type="predicted"/>
<feature type="region of interest" description="Disordered" evidence="1">
    <location>
        <begin position="165"/>
        <end position="187"/>
    </location>
</feature>
<dbReference type="InterPro" id="IPR019557">
    <property type="entry name" value="AminoTfrase-like_pln_mobile"/>
</dbReference>
<evidence type="ECO:0000313" key="3">
    <source>
        <dbReference type="EMBL" id="KAL0439646.1"/>
    </source>
</evidence>
<dbReference type="AlphaFoldDB" id="A0AAW2WI51"/>
<reference evidence="3" key="2">
    <citation type="journal article" date="2024" name="Plant">
        <title>Genomic evolution and insights into agronomic trait innovations of Sesamum species.</title>
        <authorList>
            <person name="Miao H."/>
            <person name="Wang L."/>
            <person name="Qu L."/>
            <person name="Liu H."/>
            <person name="Sun Y."/>
            <person name="Le M."/>
            <person name="Wang Q."/>
            <person name="Wei S."/>
            <person name="Zheng Y."/>
            <person name="Lin W."/>
            <person name="Duan Y."/>
            <person name="Cao H."/>
            <person name="Xiong S."/>
            <person name="Wang X."/>
            <person name="Wei L."/>
            <person name="Li C."/>
            <person name="Ma Q."/>
            <person name="Ju M."/>
            <person name="Zhao R."/>
            <person name="Li G."/>
            <person name="Mu C."/>
            <person name="Tian Q."/>
            <person name="Mei H."/>
            <person name="Zhang T."/>
            <person name="Gao T."/>
            <person name="Zhang H."/>
        </authorList>
    </citation>
    <scope>NUCLEOTIDE SEQUENCE</scope>
    <source>
        <strain evidence="3">KEN1</strain>
    </source>
</reference>
<sequence length="401" mass="45153">MTRSNLRRGEQAYTPLIGRYARQWPRLTNPLYTEQWSREAAALLKGKPSGETLFNLPASSATSRIWEWTEDILSRCEQKLVAAQVYDSVYASLFTYDRNSEVIKAFCEAWCPSTNTLLTSFGELSISLWDLHTLAGLPINGLLYDEVVHVLRSLTVLTRRDEEPRSTVNLPAQREKSGSSQLTHNPSGTFGVHGKWSSAEESLFSKLGIEGSLKEETFLAAYLACWLCTFALPTDGVGLIRPSTFKVASIMAAGRRIGLVVPVLASIYKDSLPSFARCTWAQDDAFLGEGGAKYYDPQEARKRIHKGDFVSWTCNMIAKDKDFSFVDDGRAKDFEEAYFMAIRSNYLPLRQGDHFDVEPYSPHRFGHQFGFFQEVPGILSQDIHRASLEDGILLLAFMHFI</sequence>
<feature type="domain" description="Aminotransferase-like plant mobile" evidence="2">
    <location>
        <begin position="85"/>
        <end position="270"/>
    </location>
</feature>
<feature type="compositionally biased region" description="Polar residues" evidence="1">
    <location>
        <begin position="178"/>
        <end position="187"/>
    </location>
</feature>
<dbReference type="PANTHER" id="PTHR36607:SF23">
    <property type="entry name" value="AMINOTRANSFERASE-LIKE PLANT MOBILE DOMAIN-CONTAINING PROTEIN"/>
    <property type="match status" value="1"/>
</dbReference>
<comment type="caution">
    <text evidence="3">The sequence shown here is derived from an EMBL/GenBank/DDBJ whole genome shotgun (WGS) entry which is preliminary data.</text>
</comment>
<organism evidence="3">
    <name type="scientific">Sesamum latifolium</name>
    <dbReference type="NCBI Taxonomy" id="2727402"/>
    <lineage>
        <taxon>Eukaryota</taxon>
        <taxon>Viridiplantae</taxon>
        <taxon>Streptophyta</taxon>
        <taxon>Embryophyta</taxon>
        <taxon>Tracheophyta</taxon>
        <taxon>Spermatophyta</taxon>
        <taxon>Magnoliopsida</taxon>
        <taxon>eudicotyledons</taxon>
        <taxon>Gunneridae</taxon>
        <taxon>Pentapetalae</taxon>
        <taxon>asterids</taxon>
        <taxon>lamiids</taxon>
        <taxon>Lamiales</taxon>
        <taxon>Pedaliaceae</taxon>
        <taxon>Sesamum</taxon>
    </lineage>
</organism>
<evidence type="ECO:0000256" key="1">
    <source>
        <dbReference type="SAM" id="MobiDB-lite"/>
    </source>
</evidence>
<protein>
    <recommendedName>
        <fullName evidence="2">Aminotransferase-like plant mobile domain-containing protein</fullName>
    </recommendedName>
</protein>
<dbReference type="Pfam" id="PF10536">
    <property type="entry name" value="PMD"/>
    <property type="match status" value="1"/>
</dbReference>